<keyword evidence="3" id="KW-0804">Transcription</keyword>
<organism evidence="6 7">
    <name type="scientific">OM182 bacterium MED-G28</name>
    <dbReference type="NCBI Taxonomy" id="1986256"/>
    <lineage>
        <taxon>Bacteria</taxon>
        <taxon>Pseudomonadati</taxon>
        <taxon>Pseudomonadota</taxon>
        <taxon>Gammaproteobacteria</taxon>
        <taxon>OMG group</taxon>
        <taxon>OM182 clade</taxon>
    </lineage>
</organism>
<dbReference type="InterPro" id="IPR011075">
    <property type="entry name" value="TetR_C"/>
</dbReference>
<proteinExistence type="predicted"/>
<dbReference type="AlphaFoldDB" id="A0A2A5W841"/>
<dbReference type="GO" id="GO:0003677">
    <property type="term" value="F:DNA binding"/>
    <property type="evidence" value="ECO:0007669"/>
    <property type="project" value="UniProtKB-UniRule"/>
</dbReference>
<accession>A0A2A5W841</accession>
<evidence type="ECO:0000313" key="7">
    <source>
        <dbReference type="Proteomes" id="UP000219329"/>
    </source>
</evidence>
<reference evidence="6 7" key="1">
    <citation type="submission" date="2017-08" db="EMBL/GenBank/DDBJ databases">
        <title>Fine stratification of microbial communities through a metagenomic profile of the photic zone.</title>
        <authorList>
            <person name="Haro-Moreno J.M."/>
            <person name="Lopez-Perez M."/>
            <person name="De La Torre J."/>
            <person name="Picazo A."/>
            <person name="Camacho A."/>
            <person name="Rodriguez-Valera F."/>
        </authorList>
    </citation>
    <scope>NUCLEOTIDE SEQUENCE [LARGE SCALE GENOMIC DNA]</scope>
    <source>
        <strain evidence="6">MED-G28</strain>
    </source>
</reference>
<comment type="caution">
    <text evidence="6">The sequence shown here is derived from an EMBL/GenBank/DDBJ whole genome shotgun (WGS) entry which is preliminary data.</text>
</comment>
<protein>
    <recommendedName>
        <fullName evidence="5">HTH tetR-type domain-containing protein</fullName>
    </recommendedName>
</protein>
<dbReference type="PANTHER" id="PTHR47506">
    <property type="entry name" value="TRANSCRIPTIONAL REGULATORY PROTEIN"/>
    <property type="match status" value="1"/>
</dbReference>
<dbReference type="Proteomes" id="UP000219329">
    <property type="component" value="Unassembled WGS sequence"/>
</dbReference>
<sequence length="197" mass="21615">MLGRPRKFDENGAREVAMQLFWAKGYEATSLSNLLAAMGISKSSFYQTFESKHTLFEQCLNQYRDILVSTMSEGLANAPTPMMFIKHALVDVANDTNDPLGRRGCLMMNTASEFSQRDSNIARCVEAGIQATKDIFLQAVKAAQADGDISSNTRADILADYLVTVVSGLKSQVKAGASRKQIINTAEFSVRTLQEMA</sequence>
<name>A0A2A5W841_9GAMM</name>
<feature type="DNA-binding region" description="H-T-H motif" evidence="4">
    <location>
        <begin position="30"/>
        <end position="49"/>
    </location>
</feature>
<dbReference type="InterPro" id="IPR001647">
    <property type="entry name" value="HTH_TetR"/>
</dbReference>
<dbReference type="SUPFAM" id="SSF46689">
    <property type="entry name" value="Homeodomain-like"/>
    <property type="match status" value="1"/>
</dbReference>
<evidence type="ECO:0000256" key="4">
    <source>
        <dbReference type="PROSITE-ProRule" id="PRU00335"/>
    </source>
</evidence>
<dbReference type="InterPro" id="IPR036271">
    <property type="entry name" value="Tet_transcr_reg_TetR-rel_C_sf"/>
</dbReference>
<evidence type="ECO:0000256" key="3">
    <source>
        <dbReference type="ARBA" id="ARBA00023163"/>
    </source>
</evidence>
<feature type="domain" description="HTH tetR-type" evidence="5">
    <location>
        <begin position="7"/>
        <end position="67"/>
    </location>
</feature>
<dbReference type="SUPFAM" id="SSF48498">
    <property type="entry name" value="Tetracyclin repressor-like, C-terminal domain"/>
    <property type="match status" value="1"/>
</dbReference>
<evidence type="ECO:0000256" key="2">
    <source>
        <dbReference type="ARBA" id="ARBA00023125"/>
    </source>
</evidence>
<dbReference type="InterPro" id="IPR009057">
    <property type="entry name" value="Homeodomain-like_sf"/>
</dbReference>
<dbReference type="Pfam" id="PF00440">
    <property type="entry name" value="TetR_N"/>
    <property type="match status" value="1"/>
</dbReference>
<dbReference type="PROSITE" id="PS50977">
    <property type="entry name" value="HTH_TETR_2"/>
    <property type="match status" value="1"/>
</dbReference>
<keyword evidence="1" id="KW-0805">Transcription regulation</keyword>
<dbReference type="PANTHER" id="PTHR47506:SF10">
    <property type="entry name" value="TRANSCRIPTIONAL REGULATORY PROTEIN"/>
    <property type="match status" value="1"/>
</dbReference>
<evidence type="ECO:0000313" key="6">
    <source>
        <dbReference type="EMBL" id="PDH32316.1"/>
    </source>
</evidence>
<keyword evidence="2 4" id="KW-0238">DNA-binding</keyword>
<gene>
    <name evidence="6" type="ORF">CNF02_12250</name>
</gene>
<dbReference type="Gene3D" id="1.10.357.10">
    <property type="entry name" value="Tetracycline Repressor, domain 2"/>
    <property type="match status" value="1"/>
</dbReference>
<dbReference type="Gene3D" id="1.10.10.60">
    <property type="entry name" value="Homeodomain-like"/>
    <property type="match status" value="1"/>
</dbReference>
<evidence type="ECO:0000259" key="5">
    <source>
        <dbReference type="PROSITE" id="PS50977"/>
    </source>
</evidence>
<dbReference type="Pfam" id="PF16925">
    <property type="entry name" value="TetR_C_13"/>
    <property type="match status" value="1"/>
</dbReference>
<evidence type="ECO:0000256" key="1">
    <source>
        <dbReference type="ARBA" id="ARBA00023015"/>
    </source>
</evidence>
<dbReference type="EMBL" id="NTJZ01000018">
    <property type="protein sequence ID" value="PDH32316.1"/>
    <property type="molecule type" value="Genomic_DNA"/>
</dbReference>